<dbReference type="InterPro" id="IPR001173">
    <property type="entry name" value="Glyco_trans_2-like"/>
</dbReference>
<feature type="domain" description="Glycosyltransferase 2-like" evidence="1">
    <location>
        <begin position="2"/>
        <end position="48"/>
    </location>
</feature>
<dbReference type="Pfam" id="PF00535">
    <property type="entry name" value="Glycos_transf_2"/>
    <property type="match status" value="1"/>
</dbReference>
<sequence length="97" mass="10929">MTLDGDGQHNPDDIPELLASILNGEADLVIGSRFLQPIQLTDDYRLPTLDSRLSTIVPRYRKFGINVITWLYNLGSKVKVSDSQSCFRAHSRRLIDA</sequence>
<comment type="caution">
    <text evidence="2">The sequence shown here is derived from an EMBL/GenBank/DDBJ whole genome shotgun (WGS) entry which is preliminary data.</text>
</comment>
<evidence type="ECO:0000313" key="2">
    <source>
        <dbReference type="EMBL" id="GAI05854.1"/>
    </source>
</evidence>
<accession>X1MHL4</accession>
<name>X1MHL4_9ZZZZ</name>
<proteinExistence type="predicted"/>
<dbReference type="CDD" id="cd04179">
    <property type="entry name" value="DPM_DPG-synthase_like"/>
    <property type="match status" value="1"/>
</dbReference>
<dbReference type="AlphaFoldDB" id="X1MHL4"/>
<protein>
    <recommendedName>
        <fullName evidence="1">Glycosyltransferase 2-like domain-containing protein</fullName>
    </recommendedName>
</protein>
<gene>
    <name evidence="2" type="ORF">S06H3_23276</name>
</gene>
<dbReference type="Gene3D" id="3.90.550.10">
    <property type="entry name" value="Spore Coat Polysaccharide Biosynthesis Protein SpsA, Chain A"/>
    <property type="match status" value="1"/>
</dbReference>
<dbReference type="SUPFAM" id="SSF53448">
    <property type="entry name" value="Nucleotide-diphospho-sugar transferases"/>
    <property type="match status" value="1"/>
</dbReference>
<dbReference type="InterPro" id="IPR029044">
    <property type="entry name" value="Nucleotide-diphossugar_trans"/>
</dbReference>
<organism evidence="2">
    <name type="scientific">marine sediment metagenome</name>
    <dbReference type="NCBI Taxonomy" id="412755"/>
    <lineage>
        <taxon>unclassified sequences</taxon>
        <taxon>metagenomes</taxon>
        <taxon>ecological metagenomes</taxon>
    </lineage>
</organism>
<feature type="non-terminal residue" evidence="2">
    <location>
        <position position="97"/>
    </location>
</feature>
<dbReference type="EMBL" id="BARV01012619">
    <property type="protein sequence ID" value="GAI05854.1"/>
    <property type="molecule type" value="Genomic_DNA"/>
</dbReference>
<evidence type="ECO:0000259" key="1">
    <source>
        <dbReference type="Pfam" id="PF00535"/>
    </source>
</evidence>
<reference evidence="2" key="1">
    <citation type="journal article" date="2014" name="Front. Microbiol.">
        <title>High frequency of phylogenetically diverse reductive dehalogenase-homologous genes in deep subseafloor sedimentary metagenomes.</title>
        <authorList>
            <person name="Kawai M."/>
            <person name="Futagami T."/>
            <person name="Toyoda A."/>
            <person name="Takaki Y."/>
            <person name="Nishi S."/>
            <person name="Hori S."/>
            <person name="Arai W."/>
            <person name="Tsubouchi T."/>
            <person name="Morono Y."/>
            <person name="Uchiyama I."/>
            <person name="Ito T."/>
            <person name="Fujiyama A."/>
            <person name="Inagaki F."/>
            <person name="Takami H."/>
        </authorList>
    </citation>
    <scope>NUCLEOTIDE SEQUENCE</scope>
    <source>
        <strain evidence="2">Expedition CK06-06</strain>
    </source>
</reference>